<dbReference type="SMART" id="SM01321">
    <property type="entry name" value="Y1_Tnp"/>
    <property type="match status" value="1"/>
</dbReference>
<dbReference type="Gene3D" id="3.30.70.1290">
    <property type="entry name" value="Transposase IS200-like"/>
    <property type="match status" value="1"/>
</dbReference>
<dbReference type="GO" id="GO:0043565">
    <property type="term" value="F:sequence-specific DNA binding"/>
    <property type="evidence" value="ECO:0007669"/>
    <property type="project" value="TreeGrafter"/>
</dbReference>
<dbReference type="InterPro" id="IPR052715">
    <property type="entry name" value="RAYT_transposase"/>
</dbReference>
<dbReference type="PANTHER" id="PTHR36966">
    <property type="entry name" value="REP-ASSOCIATED TYROSINE TRANSPOSASE"/>
    <property type="match status" value="1"/>
</dbReference>
<gene>
    <name evidence="2" type="ORF">FYK55_20065</name>
</gene>
<dbReference type="SUPFAM" id="SSF143422">
    <property type="entry name" value="Transposase IS200-like"/>
    <property type="match status" value="1"/>
</dbReference>
<dbReference type="Proteomes" id="UP000324479">
    <property type="component" value="Unassembled WGS sequence"/>
</dbReference>
<sequence length="162" mass="18897">MITAACYEHRRIIGQSTERLSDFAQHLCQVLTENSRSVTAWVVLANHYHALVECPSIACMLAALGKLHGRSSYQWNLKDRRRGRRVWCKAAETAMKSEGHFFATVNYIFHNPVRHGYCRRWTEWPHSNVQQYLAAVGREQARRQWNAYPLHEYGDGWDPPEL</sequence>
<dbReference type="EMBL" id="VWOX01000012">
    <property type="protein sequence ID" value="KAA5540756.1"/>
    <property type="molecule type" value="Genomic_DNA"/>
</dbReference>
<name>A0A5M6D129_9BACT</name>
<evidence type="ECO:0000313" key="3">
    <source>
        <dbReference type="Proteomes" id="UP000324479"/>
    </source>
</evidence>
<reference evidence="2 3" key="1">
    <citation type="submission" date="2019-08" db="EMBL/GenBank/DDBJ databases">
        <authorList>
            <person name="Dhanesh K."/>
            <person name="Kumar G."/>
            <person name="Sasikala C."/>
            <person name="Venkata Ramana C."/>
        </authorList>
    </citation>
    <scope>NUCLEOTIDE SEQUENCE [LARGE SCALE GENOMIC DNA]</scope>
    <source>
        <strain evidence="2 3">JC645</strain>
    </source>
</reference>
<dbReference type="AlphaFoldDB" id="A0A5M6D129"/>
<feature type="domain" description="Transposase IS200-like" evidence="1">
    <location>
        <begin position="2"/>
        <end position="111"/>
    </location>
</feature>
<evidence type="ECO:0000313" key="2">
    <source>
        <dbReference type="EMBL" id="KAA5540756.1"/>
    </source>
</evidence>
<proteinExistence type="predicted"/>
<dbReference type="GO" id="GO:0004803">
    <property type="term" value="F:transposase activity"/>
    <property type="evidence" value="ECO:0007669"/>
    <property type="project" value="InterPro"/>
</dbReference>
<organism evidence="2 3">
    <name type="scientific">Roseiconus nitratireducens</name>
    <dbReference type="NCBI Taxonomy" id="2605748"/>
    <lineage>
        <taxon>Bacteria</taxon>
        <taxon>Pseudomonadati</taxon>
        <taxon>Planctomycetota</taxon>
        <taxon>Planctomycetia</taxon>
        <taxon>Pirellulales</taxon>
        <taxon>Pirellulaceae</taxon>
        <taxon>Roseiconus</taxon>
    </lineage>
</organism>
<evidence type="ECO:0000259" key="1">
    <source>
        <dbReference type="SMART" id="SM01321"/>
    </source>
</evidence>
<protein>
    <recommendedName>
        <fullName evidence="1">Transposase IS200-like domain-containing protein</fullName>
    </recommendedName>
</protein>
<dbReference type="InterPro" id="IPR036515">
    <property type="entry name" value="Transposase_17_sf"/>
</dbReference>
<dbReference type="PANTHER" id="PTHR36966:SF1">
    <property type="entry name" value="REP-ASSOCIATED TYROSINE TRANSPOSASE"/>
    <property type="match status" value="1"/>
</dbReference>
<dbReference type="GO" id="GO:0006313">
    <property type="term" value="P:DNA transposition"/>
    <property type="evidence" value="ECO:0007669"/>
    <property type="project" value="InterPro"/>
</dbReference>
<dbReference type="InterPro" id="IPR002686">
    <property type="entry name" value="Transposase_17"/>
</dbReference>
<accession>A0A5M6D129</accession>
<comment type="caution">
    <text evidence="2">The sequence shown here is derived from an EMBL/GenBank/DDBJ whole genome shotgun (WGS) entry which is preliminary data.</text>
</comment>
<keyword evidence="3" id="KW-1185">Reference proteome</keyword>